<dbReference type="Pfam" id="PF01512">
    <property type="entry name" value="Complex1_51K"/>
    <property type="match status" value="1"/>
</dbReference>
<dbReference type="GO" id="GO:0051539">
    <property type="term" value="F:4 iron, 4 sulfur cluster binding"/>
    <property type="evidence" value="ECO:0007669"/>
    <property type="project" value="UniProtKB-KW"/>
</dbReference>
<dbReference type="GO" id="GO:0010181">
    <property type="term" value="F:FMN binding"/>
    <property type="evidence" value="ECO:0007669"/>
    <property type="project" value="InterPro"/>
</dbReference>
<evidence type="ECO:0000259" key="6">
    <source>
        <dbReference type="SMART" id="SM00928"/>
    </source>
</evidence>
<keyword evidence="4" id="KW-0408">Iron</keyword>
<dbReference type="Gene3D" id="3.40.30.10">
    <property type="entry name" value="Glutaredoxin"/>
    <property type="match status" value="1"/>
</dbReference>
<reference evidence="7" key="1">
    <citation type="submission" date="2020-07" db="EMBL/GenBank/DDBJ databases">
        <title>Huge and variable diversity of episymbiotic CPR bacteria and DPANN archaea in groundwater ecosystems.</title>
        <authorList>
            <person name="He C.Y."/>
            <person name="Keren R."/>
            <person name="Whittaker M."/>
            <person name="Farag I.F."/>
            <person name="Doudna J."/>
            <person name="Cate J.H.D."/>
            <person name="Banfield J.F."/>
        </authorList>
    </citation>
    <scope>NUCLEOTIDE SEQUENCE</scope>
    <source>
        <strain evidence="7">NC_groundwater_1664_Pr3_B-0.1um_52_9</strain>
    </source>
</reference>
<evidence type="ECO:0000256" key="2">
    <source>
        <dbReference type="ARBA" id="ARBA00022485"/>
    </source>
</evidence>
<dbReference type="GO" id="GO:0008137">
    <property type="term" value="F:NADH dehydrogenase (ubiquinone) activity"/>
    <property type="evidence" value="ECO:0007669"/>
    <property type="project" value="InterPro"/>
</dbReference>
<dbReference type="EMBL" id="JACRDE010000599">
    <property type="protein sequence ID" value="MBI5252368.1"/>
    <property type="molecule type" value="Genomic_DNA"/>
</dbReference>
<evidence type="ECO:0000313" key="7">
    <source>
        <dbReference type="EMBL" id="MBI5252368.1"/>
    </source>
</evidence>
<dbReference type="AlphaFoldDB" id="A0A9D6V5R2"/>
<keyword evidence="3" id="KW-0479">Metal-binding</keyword>
<dbReference type="CDD" id="cd02980">
    <property type="entry name" value="TRX_Fd_family"/>
    <property type="match status" value="1"/>
</dbReference>
<dbReference type="FunFam" id="3.10.20.600:FF:000007">
    <property type="entry name" value="NAD-reducing hydrogenase subunit HoxF"/>
    <property type="match status" value="1"/>
</dbReference>
<dbReference type="InterPro" id="IPR036249">
    <property type="entry name" value="Thioredoxin-like_sf"/>
</dbReference>
<name>A0A9D6V5R2_9BACT</name>
<proteinExistence type="inferred from homology"/>
<dbReference type="SUPFAM" id="SSF142019">
    <property type="entry name" value="Nqo1 FMN-binding domain-like"/>
    <property type="match status" value="1"/>
</dbReference>
<feature type="domain" description="NADH-ubiquinone oxidoreductase 51kDa subunit iron-sulphur binding" evidence="6">
    <location>
        <begin position="445"/>
        <end position="490"/>
    </location>
</feature>
<dbReference type="InterPro" id="IPR011538">
    <property type="entry name" value="Nuo51_FMN-bd"/>
</dbReference>
<dbReference type="Gene3D" id="6.10.250.1450">
    <property type="match status" value="1"/>
</dbReference>
<dbReference type="SUPFAM" id="SSF52833">
    <property type="entry name" value="Thioredoxin-like"/>
    <property type="match status" value="1"/>
</dbReference>
<dbReference type="Gene3D" id="1.20.1440.230">
    <property type="entry name" value="NADH-ubiquinone oxidoreductase 51kDa subunit, iron-sulphur binding domain"/>
    <property type="match status" value="1"/>
</dbReference>
<dbReference type="Pfam" id="PF10589">
    <property type="entry name" value="NADH_4Fe-4S"/>
    <property type="match status" value="1"/>
</dbReference>
<evidence type="ECO:0000313" key="8">
    <source>
        <dbReference type="Proteomes" id="UP000807825"/>
    </source>
</evidence>
<evidence type="ECO:0000256" key="5">
    <source>
        <dbReference type="ARBA" id="ARBA00023014"/>
    </source>
</evidence>
<organism evidence="7 8">
    <name type="scientific">Desulfomonile tiedjei</name>
    <dbReference type="NCBI Taxonomy" id="2358"/>
    <lineage>
        <taxon>Bacteria</taxon>
        <taxon>Pseudomonadati</taxon>
        <taxon>Thermodesulfobacteriota</taxon>
        <taxon>Desulfomonilia</taxon>
        <taxon>Desulfomonilales</taxon>
        <taxon>Desulfomonilaceae</taxon>
        <taxon>Desulfomonile</taxon>
    </lineage>
</organism>
<dbReference type="InterPro" id="IPR037207">
    <property type="entry name" value="Nuop51_4Fe4S-bd_sf"/>
</dbReference>
<keyword evidence="5" id="KW-0411">Iron-sulfur</keyword>
<dbReference type="InterPro" id="IPR001949">
    <property type="entry name" value="NADH-UbQ_OxRdtase_51kDa_CS"/>
</dbReference>
<dbReference type="InterPro" id="IPR019575">
    <property type="entry name" value="Nuop51_4Fe4S-bd"/>
</dbReference>
<sequence>MTLTFEDLQQIAKIEKDKQEGIKYQINVCVAAGCLSCQSGVVKESLEREVNRRGLENWTRVKGVGCLGLCAVGPLLYLEPDGVYYQGVQVSDVSEILDSLGGSPVSRLDCSSHLPFFKRQQKIVLENCGKVDPESIEDYIAEGGYQALYTALRAMTPNEVIDDVATSGLRGRGGAGFPTGLKWTAVSKAFNKTKFVICNADEGDPGAFMDRSVLESDPHRVIEGMAIAGAAVGATNGFIYVRAEYPLAVRRLRHAIAQAERLGVLGKNVFNTTFDFEIKVRLGAGAFVCGEETALIASIEGRRGTPRPRPPFPAEFGLWGFPTLINNVETFANIPPIIRNGGDWFAEIGTEKSKGTKVFALAGRVNNTGLIEVPMGTPLRDIVFDIGGGIPENRRFKAVQTGGPSGGCIPEQFLDMPVDYESLAKVGSIMGSGGLIIMDETSCMVDVAKFFMEFCMSESCGKCVPCRVGTTQIYNLLSSITNGTGKSADIPNLEELCDLVKNTSLCGLGQTSPNPVMSTLRYFRDEYEAHIHDKTCPAGACNCGGSKEAK</sequence>
<evidence type="ECO:0000256" key="1">
    <source>
        <dbReference type="ARBA" id="ARBA00007523"/>
    </source>
</evidence>
<comment type="similarity">
    <text evidence="1">Belongs to the complex I 51 kDa subunit family.</text>
</comment>
<accession>A0A9D6V5R2</accession>
<dbReference type="InterPro" id="IPR037225">
    <property type="entry name" value="Nuo51_FMN-bd_sf"/>
</dbReference>
<dbReference type="Pfam" id="PF10531">
    <property type="entry name" value="SLBB"/>
    <property type="match status" value="1"/>
</dbReference>
<evidence type="ECO:0000256" key="3">
    <source>
        <dbReference type="ARBA" id="ARBA00022723"/>
    </source>
</evidence>
<dbReference type="Proteomes" id="UP000807825">
    <property type="component" value="Unassembled WGS sequence"/>
</dbReference>
<keyword evidence="2" id="KW-0004">4Fe-4S</keyword>
<dbReference type="SUPFAM" id="SSF142984">
    <property type="entry name" value="Nqo1 middle domain-like"/>
    <property type="match status" value="1"/>
</dbReference>
<dbReference type="SMART" id="SM00928">
    <property type="entry name" value="NADH_4Fe-4S"/>
    <property type="match status" value="1"/>
</dbReference>
<protein>
    <submittedName>
        <fullName evidence="7">SLBB domain-containing protein</fullName>
    </submittedName>
</protein>
<dbReference type="Gene3D" id="3.40.50.11540">
    <property type="entry name" value="NADH-ubiquinone oxidoreductase 51kDa subunit"/>
    <property type="match status" value="1"/>
</dbReference>
<dbReference type="PANTHER" id="PTHR43578:SF3">
    <property type="entry name" value="NADH-QUINONE OXIDOREDUCTASE SUBUNIT F"/>
    <property type="match status" value="1"/>
</dbReference>
<dbReference type="SUPFAM" id="SSF140490">
    <property type="entry name" value="Nqo1C-terminal domain-like"/>
    <property type="match status" value="1"/>
</dbReference>
<dbReference type="PANTHER" id="PTHR43578">
    <property type="entry name" value="NADH-QUINONE OXIDOREDUCTASE SUBUNIT F"/>
    <property type="match status" value="1"/>
</dbReference>
<evidence type="ECO:0000256" key="4">
    <source>
        <dbReference type="ARBA" id="ARBA00023004"/>
    </source>
</evidence>
<dbReference type="GO" id="GO:0046872">
    <property type="term" value="F:metal ion binding"/>
    <property type="evidence" value="ECO:0007669"/>
    <property type="project" value="UniProtKB-KW"/>
</dbReference>
<dbReference type="InterPro" id="IPR019554">
    <property type="entry name" value="Soluble_ligand-bd"/>
</dbReference>
<dbReference type="PROSITE" id="PS00645">
    <property type="entry name" value="COMPLEX1_51K_2"/>
    <property type="match status" value="1"/>
</dbReference>
<dbReference type="FunFam" id="1.20.1440.230:FF:000001">
    <property type="entry name" value="Mitochondrial NADH dehydrogenase flavoprotein 1"/>
    <property type="match status" value="1"/>
</dbReference>
<dbReference type="Gene3D" id="3.10.20.600">
    <property type="match status" value="1"/>
</dbReference>
<gene>
    <name evidence="7" type="ORF">HY912_22975</name>
</gene>
<comment type="caution">
    <text evidence="7">The sequence shown here is derived from an EMBL/GenBank/DDBJ whole genome shotgun (WGS) entry which is preliminary data.</text>
</comment>
<dbReference type="FunFam" id="3.40.50.11540:FF:000001">
    <property type="entry name" value="NADH dehydrogenase [ubiquinone] flavoprotein 1, mitochondrial"/>
    <property type="match status" value="1"/>
</dbReference>